<feature type="transmembrane region" description="Helical" evidence="10">
    <location>
        <begin position="758"/>
        <end position="775"/>
    </location>
</feature>
<dbReference type="SUPFAM" id="SSF81660">
    <property type="entry name" value="Metal cation-transporting ATPase, ATP-binding domain N"/>
    <property type="match status" value="1"/>
</dbReference>
<comment type="subcellular location">
    <subcellularLocation>
        <location evidence="1">Endomembrane system</location>
        <topology evidence="1">Multi-pass membrane protein</topology>
    </subcellularLocation>
</comment>
<organism evidence="12 13">
    <name type="scientific">Candidatus Curtissbacteria bacterium RIFCSPHIGHO2_01_FULL_41_11</name>
    <dbReference type="NCBI Taxonomy" id="1797711"/>
    <lineage>
        <taxon>Bacteria</taxon>
        <taxon>Candidatus Curtissiibacteriota</taxon>
    </lineage>
</organism>
<evidence type="ECO:0000256" key="5">
    <source>
        <dbReference type="ARBA" id="ARBA00022840"/>
    </source>
</evidence>
<dbReference type="Gene3D" id="2.70.150.10">
    <property type="entry name" value="Calcium-transporting ATPase, cytoplasmic transduction domain A"/>
    <property type="match status" value="1"/>
</dbReference>
<evidence type="ECO:0000256" key="9">
    <source>
        <dbReference type="ARBA" id="ARBA00023136"/>
    </source>
</evidence>
<dbReference type="GO" id="GO:0016887">
    <property type="term" value="F:ATP hydrolysis activity"/>
    <property type="evidence" value="ECO:0007669"/>
    <property type="project" value="InterPro"/>
</dbReference>
<keyword evidence="8 10" id="KW-1133">Transmembrane helix</keyword>
<feature type="transmembrane region" description="Helical" evidence="10">
    <location>
        <begin position="243"/>
        <end position="263"/>
    </location>
</feature>
<dbReference type="InterPro" id="IPR044492">
    <property type="entry name" value="P_typ_ATPase_HD_dom"/>
</dbReference>
<dbReference type="PROSITE" id="PS00154">
    <property type="entry name" value="ATPASE_E1_E2"/>
    <property type="match status" value="1"/>
</dbReference>
<name>A0A1F5G7N8_9BACT</name>
<evidence type="ECO:0000256" key="2">
    <source>
        <dbReference type="ARBA" id="ARBA00022553"/>
    </source>
</evidence>
<keyword evidence="5" id="KW-0067">ATP-binding</keyword>
<feature type="transmembrane region" description="Helical" evidence="10">
    <location>
        <begin position="57"/>
        <end position="73"/>
    </location>
</feature>
<dbReference type="Proteomes" id="UP000179102">
    <property type="component" value="Unassembled WGS sequence"/>
</dbReference>
<comment type="caution">
    <text evidence="12">The sequence shown here is derived from an EMBL/GenBank/DDBJ whole genome shotgun (WGS) entry which is preliminary data.</text>
</comment>
<keyword evidence="3 10" id="KW-0812">Transmembrane</keyword>
<dbReference type="NCBIfam" id="TIGR01494">
    <property type="entry name" value="ATPase_P-type"/>
    <property type="match status" value="2"/>
</dbReference>
<dbReference type="PANTHER" id="PTHR42861">
    <property type="entry name" value="CALCIUM-TRANSPORTING ATPASE"/>
    <property type="match status" value="1"/>
</dbReference>
<evidence type="ECO:0000259" key="11">
    <source>
        <dbReference type="SMART" id="SM00831"/>
    </source>
</evidence>
<dbReference type="Gene3D" id="3.40.1110.10">
    <property type="entry name" value="Calcium-transporting ATPase, cytoplasmic domain N"/>
    <property type="match status" value="2"/>
</dbReference>
<dbReference type="Gene3D" id="1.20.1110.10">
    <property type="entry name" value="Calcium-transporting ATPase, transmembrane domain"/>
    <property type="match status" value="2"/>
</dbReference>
<reference evidence="12 13" key="1">
    <citation type="journal article" date="2016" name="Nat. Commun.">
        <title>Thousands of microbial genomes shed light on interconnected biogeochemical processes in an aquifer system.</title>
        <authorList>
            <person name="Anantharaman K."/>
            <person name="Brown C.T."/>
            <person name="Hug L.A."/>
            <person name="Sharon I."/>
            <person name="Castelle C.J."/>
            <person name="Probst A.J."/>
            <person name="Thomas B.C."/>
            <person name="Singh A."/>
            <person name="Wilkins M.J."/>
            <person name="Karaoz U."/>
            <person name="Brodie E.L."/>
            <person name="Williams K.H."/>
            <person name="Hubbard S.S."/>
            <person name="Banfield J.F."/>
        </authorList>
    </citation>
    <scope>NUCLEOTIDE SEQUENCE [LARGE SCALE GENOMIC DNA]</scope>
</reference>
<accession>A0A1F5G7N8</accession>
<feature type="transmembrane region" description="Helical" evidence="10">
    <location>
        <begin position="686"/>
        <end position="708"/>
    </location>
</feature>
<feature type="non-terminal residue" evidence="12">
    <location>
        <position position="1"/>
    </location>
</feature>
<keyword evidence="4" id="KW-0547">Nucleotide-binding</keyword>
<dbReference type="SFLD" id="SFLDS00003">
    <property type="entry name" value="Haloacid_Dehalogenase"/>
    <property type="match status" value="1"/>
</dbReference>
<dbReference type="FunFam" id="2.70.150.10:FF:000160">
    <property type="entry name" value="Sarcoplasmic/endoplasmic reticulum calcium ATPase 1"/>
    <property type="match status" value="1"/>
</dbReference>
<dbReference type="Pfam" id="PF00122">
    <property type="entry name" value="E1-E2_ATPase"/>
    <property type="match status" value="1"/>
</dbReference>
<dbReference type="SMART" id="SM00831">
    <property type="entry name" value="Cation_ATPase_N"/>
    <property type="match status" value="1"/>
</dbReference>
<dbReference type="InterPro" id="IPR023299">
    <property type="entry name" value="ATPase_P-typ_cyto_dom_N"/>
</dbReference>
<keyword evidence="2" id="KW-0597">Phosphoprotein</keyword>
<dbReference type="GO" id="GO:0005524">
    <property type="term" value="F:ATP binding"/>
    <property type="evidence" value="ECO:0007669"/>
    <property type="project" value="UniProtKB-KW"/>
</dbReference>
<dbReference type="Pfam" id="PF00689">
    <property type="entry name" value="Cation_ATPase_C"/>
    <property type="match status" value="1"/>
</dbReference>
<feature type="transmembrane region" description="Helical" evidence="10">
    <location>
        <begin position="729"/>
        <end position="752"/>
    </location>
</feature>
<sequence>WYQKSTKATLLEFEVDYLKGLTEQKTEEKRKEFGANILASKKKESTISIFIKQFRSPLIYILIFAASLVILLGQKTDALVIIAVIAMNAIIGTIQEGKARNSLERLRNLTKHKALVRRDSQELLISSEEIVPGDILVLHEGDRVAADSRIIKSEGLTVDEAILTGEAYPVPKIPDVINKENLVIGDQRNMLFSGTSISSGYGEAVVVAIGLDSELGRISKDLLETSSLPLPLEKKVSKLSHQIAVSVGVIAGLVFVSGLLRGIPTREIFGAVVGLSVSIIPEGLPVVVTVVLAKGVWRMAKAKAIVRQMAAVEAMGSADTLLVDKTGTITTGSMLIKQAFFDGERLTVQGSGYIPEGDIKGDNPVSKEKLKKLLKLTYLSLKADVVKEDGDWKPIGDPTEAAIAVLCRKAGLSKMQLQREYKTIAARPFDSKKRYLEATFAKGKETWNVFVGAPDFLSKSLKIDHNLIQEYHKLTDLGLRVVGVAMFGPGNKELFAFALFAIDEEIRPNVDKSIEEAKKAGFRVAMMTGDFPATGKSIAQEVGIFQKGDKVLSGEDIEKMSETELAELIDKVSVFARITPLHKLKIVNAFKKKGHVVAMTGDGVNDGPALQAANLGIGLGSGTQVAQDASDIVLVDNNFSTITAAIAEGRGIYLTLKKVILYLFSTSFGEVLVISAAILLGLPLPLVAVQIIWLNFVTDGFLDISLAQDPPENNLLFQKVMSNNLIDKLMIGRILLMGSAMLIATLPIFYFYTTHSSLTYARSMALLVLSIIQWFNALNIRSKEQSIFKMPLTNNWFLIAAFVIVFTLQLFAIHTPLGNKLLHTTPLTLNDWLVAALASSLIIISEEIRKFFARSKSRPNESSVQI</sequence>
<dbReference type="InterPro" id="IPR001757">
    <property type="entry name" value="P_typ_ATPase"/>
</dbReference>
<dbReference type="InterPro" id="IPR023298">
    <property type="entry name" value="ATPase_P-typ_TM_dom_sf"/>
</dbReference>
<feature type="transmembrane region" description="Helical" evidence="10">
    <location>
        <begin position="659"/>
        <end position="680"/>
    </location>
</feature>
<evidence type="ECO:0000256" key="3">
    <source>
        <dbReference type="ARBA" id="ARBA00022692"/>
    </source>
</evidence>
<evidence type="ECO:0000313" key="13">
    <source>
        <dbReference type="Proteomes" id="UP000179102"/>
    </source>
</evidence>
<evidence type="ECO:0000256" key="1">
    <source>
        <dbReference type="ARBA" id="ARBA00004127"/>
    </source>
</evidence>
<dbReference type="InterPro" id="IPR018303">
    <property type="entry name" value="ATPase_P-typ_P_site"/>
</dbReference>
<dbReference type="Pfam" id="PF00690">
    <property type="entry name" value="Cation_ATPase_N"/>
    <property type="match status" value="1"/>
</dbReference>
<dbReference type="InterPro" id="IPR008250">
    <property type="entry name" value="ATPase_P-typ_transduc_dom_A_sf"/>
</dbReference>
<dbReference type="GO" id="GO:0012505">
    <property type="term" value="C:endomembrane system"/>
    <property type="evidence" value="ECO:0007669"/>
    <property type="project" value="UniProtKB-SubCell"/>
</dbReference>
<dbReference type="InterPro" id="IPR006068">
    <property type="entry name" value="ATPase_P-typ_cation-transptr_C"/>
</dbReference>
<dbReference type="PRINTS" id="PR00119">
    <property type="entry name" value="CATATPASE"/>
</dbReference>
<feature type="transmembrane region" description="Helical" evidence="10">
    <location>
        <begin position="796"/>
        <end position="817"/>
    </location>
</feature>
<dbReference type="PRINTS" id="PR00120">
    <property type="entry name" value="HATPASE"/>
</dbReference>
<dbReference type="InterPro" id="IPR036412">
    <property type="entry name" value="HAD-like_sf"/>
</dbReference>
<dbReference type="STRING" id="1797711.A2870_01235"/>
<evidence type="ECO:0000313" key="12">
    <source>
        <dbReference type="EMBL" id="OGD87859.1"/>
    </source>
</evidence>
<dbReference type="InterPro" id="IPR059000">
    <property type="entry name" value="ATPase_P-type_domA"/>
</dbReference>
<feature type="transmembrane region" description="Helical" evidence="10">
    <location>
        <begin position="829"/>
        <end position="848"/>
    </location>
</feature>
<gene>
    <name evidence="12" type="ORF">A2870_01235</name>
</gene>
<dbReference type="Gene3D" id="3.40.50.1000">
    <property type="entry name" value="HAD superfamily/HAD-like"/>
    <property type="match status" value="2"/>
</dbReference>
<evidence type="ECO:0000256" key="4">
    <source>
        <dbReference type="ARBA" id="ARBA00022741"/>
    </source>
</evidence>
<dbReference type="GO" id="GO:0016020">
    <property type="term" value="C:membrane"/>
    <property type="evidence" value="ECO:0007669"/>
    <property type="project" value="InterPro"/>
</dbReference>
<proteinExistence type="predicted"/>
<feature type="domain" description="Cation-transporting P-type ATPase N-terminal" evidence="11">
    <location>
        <begin position="1"/>
        <end position="74"/>
    </location>
</feature>
<dbReference type="SFLD" id="SFLDG00002">
    <property type="entry name" value="C1.7:_P-type_atpase_like"/>
    <property type="match status" value="1"/>
</dbReference>
<keyword evidence="9 10" id="KW-0472">Membrane</keyword>
<dbReference type="SUPFAM" id="SSF56784">
    <property type="entry name" value="HAD-like"/>
    <property type="match status" value="1"/>
</dbReference>
<dbReference type="SUPFAM" id="SSF81653">
    <property type="entry name" value="Calcium ATPase, transduction domain A"/>
    <property type="match status" value="1"/>
</dbReference>
<dbReference type="Pfam" id="PF00702">
    <property type="entry name" value="Hydrolase"/>
    <property type="match status" value="1"/>
</dbReference>
<keyword evidence="7" id="KW-1278">Translocase</keyword>
<dbReference type="AlphaFoldDB" id="A0A1F5G7N8"/>
<feature type="transmembrane region" description="Helical" evidence="10">
    <location>
        <begin position="269"/>
        <end position="293"/>
    </location>
</feature>
<evidence type="ECO:0000256" key="10">
    <source>
        <dbReference type="SAM" id="Phobius"/>
    </source>
</evidence>
<evidence type="ECO:0000256" key="8">
    <source>
        <dbReference type="ARBA" id="ARBA00022989"/>
    </source>
</evidence>
<dbReference type="SUPFAM" id="SSF81665">
    <property type="entry name" value="Calcium ATPase, transmembrane domain M"/>
    <property type="match status" value="1"/>
</dbReference>
<evidence type="ECO:0000256" key="7">
    <source>
        <dbReference type="ARBA" id="ARBA00022967"/>
    </source>
</evidence>
<dbReference type="SFLD" id="SFLDF00027">
    <property type="entry name" value="p-type_atpase"/>
    <property type="match status" value="1"/>
</dbReference>
<feature type="transmembrane region" description="Helical" evidence="10">
    <location>
        <begin position="79"/>
        <end position="97"/>
    </location>
</feature>
<dbReference type="InterPro" id="IPR023214">
    <property type="entry name" value="HAD_sf"/>
</dbReference>
<evidence type="ECO:0000256" key="6">
    <source>
        <dbReference type="ARBA" id="ARBA00022842"/>
    </source>
</evidence>
<keyword evidence="6" id="KW-0460">Magnesium</keyword>
<dbReference type="EMBL" id="MFAZ01000008">
    <property type="protein sequence ID" value="OGD87859.1"/>
    <property type="molecule type" value="Genomic_DNA"/>
</dbReference>
<protein>
    <recommendedName>
        <fullName evidence="11">Cation-transporting P-type ATPase N-terminal domain-containing protein</fullName>
    </recommendedName>
</protein>
<dbReference type="InterPro" id="IPR004014">
    <property type="entry name" value="ATPase_P-typ_cation-transptr_N"/>
</dbReference>